<keyword evidence="5" id="KW-0813">Transport</keyword>
<evidence type="ECO:0000256" key="8">
    <source>
        <dbReference type="ARBA" id="ARBA00022927"/>
    </source>
</evidence>
<dbReference type="SMART" id="SM00173">
    <property type="entry name" value="RAS"/>
    <property type="match status" value="1"/>
</dbReference>
<keyword evidence="12" id="KW-0636">Prenylation</keyword>
<dbReference type="Proteomes" id="UP000694400">
    <property type="component" value="Chromosome 3"/>
</dbReference>
<dbReference type="AlphaFoldDB" id="A0A8B9T8G6"/>
<dbReference type="InterPro" id="IPR027417">
    <property type="entry name" value="P-loop_NTPase"/>
</dbReference>
<sequence length="196" mass="22348">MAKKTYDLLFKLLLIGDSGVGKTCVLFRFSDDAFNTTFISTIGIDFKIKTVELQGKKIKLQIWDTAGQERFHTITTSYYRGAMGIMLVYDITNAKSFENISKWLRNIDEHANEDVERMLLGNKCDMEDKRVVPKAKGEQVGVDKNLFIPVSKSVPRLPAIVGWFKCHAGHAREQTRVCCLVSIRNVSWKLRCEQLP</sequence>
<dbReference type="FunFam" id="3.40.50.300:FF:000363">
    <property type="entry name" value="Secretion related GTPase srgA"/>
    <property type="match status" value="1"/>
</dbReference>
<evidence type="ECO:0000256" key="12">
    <source>
        <dbReference type="ARBA" id="ARBA00023289"/>
    </source>
</evidence>
<dbReference type="Gene3D" id="3.40.50.300">
    <property type="entry name" value="P-loop containing nucleotide triphosphate hydrolases"/>
    <property type="match status" value="1"/>
</dbReference>
<dbReference type="NCBIfam" id="TIGR00231">
    <property type="entry name" value="small_GTP"/>
    <property type="match status" value="1"/>
</dbReference>
<dbReference type="InterPro" id="IPR001806">
    <property type="entry name" value="Small_GTPase"/>
</dbReference>
<keyword evidence="11" id="KW-0449">Lipoprotein</keyword>
<reference evidence="16" key="1">
    <citation type="submission" date="2019-08" db="EMBL/GenBank/DDBJ databases">
        <title>Three high-quality genomes provides insights into domestication of ducks.</title>
        <authorList>
            <person name="Hou Z.C."/>
            <person name="Zhu F."/>
            <person name="Yin Z.T."/>
            <person name="Zhang F."/>
        </authorList>
    </citation>
    <scope>NUCLEOTIDE SEQUENCE [LARGE SCALE GENOMIC DNA]</scope>
</reference>
<dbReference type="SMART" id="SM00177">
    <property type="entry name" value="ARF"/>
    <property type="match status" value="1"/>
</dbReference>
<evidence type="ECO:0000256" key="9">
    <source>
        <dbReference type="ARBA" id="ARBA00023134"/>
    </source>
</evidence>
<dbReference type="PANTHER" id="PTHR47980">
    <property type="entry name" value="LD44762P"/>
    <property type="match status" value="1"/>
</dbReference>
<dbReference type="SMART" id="SM00175">
    <property type="entry name" value="RAB"/>
    <property type="match status" value="1"/>
</dbReference>
<evidence type="ECO:0000256" key="7">
    <source>
        <dbReference type="ARBA" id="ARBA00022741"/>
    </source>
</evidence>
<dbReference type="GO" id="GO:0003925">
    <property type="term" value="F:G protein activity"/>
    <property type="evidence" value="ECO:0007669"/>
    <property type="project" value="UniProtKB-EC"/>
</dbReference>
<keyword evidence="7" id="KW-0547">Nucleotide-binding</keyword>
<evidence type="ECO:0000256" key="3">
    <source>
        <dbReference type="ARBA" id="ARBA00006270"/>
    </source>
</evidence>
<dbReference type="EC" id="3.6.5.2" evidence="4"/>
<dbReference type="GO" id="GO:0055038">
    <property type="term" value="C:recycling endosome membrane"/>
    <property type="evidence" value="ECO:0007669"/>
    <property type="project" value="UniProtKB-SubCell"/>
</dbReference>
<evidence type="ECO:0000256" key="14">
    <source>
        <dbReference type="ARBA" id="ARBA00039501"/>
    </source>
</evidence>
<dbReference type="InterPro" id="IPR050305">
    <property type="entry name" value="Small_GTPase_Rab"/>
</dbReference>
<evidence type="ECO:0000256" key="15">
    <source>
        <dbReference type="ARBA" id="ARBA00047660"/>
    </source>
</evidence>
<proteinExistence type="inferred from homology"/>
<evidence type="ECO:0000256" key="2">
    <source>
        <dbReference type="ARBA" id="ARBA00004565"/>
    </source>
</evidence>
<keyword evidence="10" id="KW-0472">Membrane</keyword>
<keyword evidence="8" id="KW-0653">Protein transport</keyword>
<dbReference type="SMART" id="SM00174">
    <property type="entry name" value="RHO"/>
    <property type="match status" value="1"/>
</dbReference>
<dbReference type="Pfam" id="PF00071">
    <property type="entry name" value="Ras"/>
    <property type="match status" value="1"/>
</dbReference>
<dbReference type="Ensembl" id="ENSAPLT00020018907.1">
    <property type="protein sequence ID" value="ENSAPLP00020017505.1"/>
    <property type="gene ID" value="ENSAPLG00020012508.1"/>
</dbReference>
<dbReference type="GO" id="GO:0005886">
    <property type="term" value="C:plasma membrane"/>
    <property type="evidence" value="ECO:0007669"/>
    <property type="project" value="UniProtKB-SubCell"/>
</dbReference>
<evidence type="ECO:0000256" key="10">
    <source>
        <dbReference type="ARBA" id="ARBA00023136"/>
    </source>
</evidence>
<evidence type="ECO:0000313" key="16">
    <source>
        <dbReference type="Ensembl" id="ENSAPLP00020017505.1"/>
    </source>
</evidence>
<evidence type="ECO:0000256" key="13">
    <source>
        <dbReference type="ARBA" id="ARBA00025701"/>
    </source>
</evidence>
<dbReference type="SMART" id="SM00176">
    <property type="entry name" value="RAN"/>
    <property type="match status" value="1"/>
</dbReference>
<dbReference type="GO" id="GO:0005525">
    <property type="term" value="F:GTP binding"/>
    <property type="evidence" value="ECO:0007669"/>
    <property type="project" value="UniProtKB-KW"/>
</dbReference>
<dbReference type="GO" id="GO:0015031">
    <property type="term" value="P:protein transport"/>
    <property type="evidence" value="ECO:0007669"/>
    <property type="project" value="UniProtKB-KW"/>
</dbReference>
<evidence type="ECO:0000313" key="17">
    <source>
        <dbReference type="Proteomes" id="UP000694400"/>
    </source>
</evidence>
<evidence type="ECO:0000256" key="4">
    <source>
        <dbReference type="ARBA" id="ARBA00011984"/>
    </source>
</evidence>
<organism evidence="16 17">
    <name type="scientific">Anas platyrhynchos</name>
    <name type="common">Mallard</name>
    <name type="synonym">Anas boschas</name>
    <dbReference type="NCBI Taxonomy" id="8839"/>
    <lineage>
        <taxon>Eukaryota</taxon>
        <taxon>Metazoa</taxon>
        <taxon>Chordata</taxon>
        <taxon>Craniata</taxon>
        <taxon>Vertebrata</taxon>
        <taxon>Euteleostomi</taxon>
        <taxon>Archelosauria</taxon>
        <taxon>Archosauria</taxon>
        <taxon>Dinosauria</taxon>
        <taxon>Saurischia</taxon>
        <taxon>Theropoda</taxon>
        <taxon>Coelurosauria</taxon>
        <taxon>Aves</taxon>
        <taxon>Neognathae</taxon>
        <taxon>Galloanserae</taxon>
        <taxon>Anseriformes</taxon>
        <taxon>Anatidae</taxon>
        <taxon>Anatinae</taxon>
        <taxon>Anas</taxon>
    </lineage>
</organism>
<reference evidence="16" key="3">
    <citation type="submission" date="2025-09" db="UniProtKB">
        <authorList>
            <consortium name="Ensembl"/>
        </authorList>
    </citation>
    <scope>IDENTIFICATION</scope>
</reference>
<name>A0A8B9T8G6_ANAPL</name>
<accession>A0A8B9T8G6</accession>
<comment type="subcellular location">
    <subcellularLocation>
        <location evidence="1">Cell membrane</location>
        <topology evidence="1">Lipid-anchor</topology>
        <orientation evidence="1">Cytoplasmic side</orientation>
    </subcellularLocation>
    <subcellularLocation>
        <location evidence="13">Cytoplasmic vesicle membrane</location>
        <topology evidence="13">Lipid-anchor</topology>
        <orientation evidence="13">Cytoplasmic side</orientation>
    </subcellularLocation>
    <subcellularLocation>
        <location evidence="2">Recycling endosome membrane</location>
    </subcellularLocation>
</comment>
<dbReference type="PRINTS" id="PR00449">
    <property type="entry name" value="RASTRNSFRMNG"/>
</dbReference>
<evidence type="ECO:0000256" key="6">
    <source>
        <dbReference type="ARBA" id="ARBA00022475"/>
    </source>
</evidence>
<reference evidence="16" key="2">
    <citation type="submission" date="2025-08" db="UniProtKB">
        <authorList>
            <consortium name="Ensembl"/>
        </authorList>
    </citation>
    <scope>IDENTIFICATION</scope>
</reference>
<keyword evidence="9" id="KW-0342">GTP-binding</keyword>
<dbReference type="SUPFAM" id="SSF52540">
    <property type="entry name" value="P-loop containing nucleoside triphosphate hydrolases"/>
    <property type="match status" value="1"/>
</dbReference>
<protein>
    <recommendedName>
        <fullName evidence="14">Ras-related protein Rab-13</fullName>
        <ecNumber evidence="4">3.6.5.2</ecNumber>
    </recommendedName>
</protein>
<comment type="catalytic activity">
    <reaction evidence="15">
        <text>GTP + H2O = GDP + phosphate + H(+)</text>
        <dbReference type="Rhea" id="RHEA:19669"/>
        <dbReference type="ChEBI" id="CHEBI:15377"/>
        <dbReference type="ChEBI" id="CHEBI:15378"/>
        <dbReference type="ChEBI" id="CHEBI:37565"/>
        <dbReference type="ChEBI" id="CHEBI:43474"/>
        <dbReference type="ChEBI" id="CHEBI:58189"/>
        <dbReference type="EC" id="3.6.5.2"/>
    </reaction>
    <physiologicalReaction direction="left-to-right" evidence="15">
        <dbReference type="Rhea" id="RHEA:19670"/>
    </physiologicalReaction>
</comment>
<dbReference type="PROSITE" id="PS51421">
    <property type="entry name" value="RAS"/>
    <property type="match status" value="1"/>
</dbReference>
<evidence type="ECO:0000256" key="1">
    <source>
        <dbReference type="ARBA" id="ARBA00004342"/>
    </source>
</evidence>
<comment type="similarity">
    <text evidence="3">Belongs to the small GTPase superfamily. Rab family.</text>
</comment>
<dbReference type="PROSITE" id="PS51419">
    <property type="entry name" value="RAB"/>
    <property type="match status" value="1"/>
</dbReference>
<evidence type="ECO:0000256" key="11">
    <source>
        <dbReference type="ARBA" id="ARBA00023288"/>
    </source>
</evidence>
<evidence type="ECO:0000256" key="5">
    <source>
        <dbReference type="ARBA" id="ARBA00022448"/>
    </source>
</evidence>
<keyword evidence="6" id="KW-1003">Cell membrane</keyword>
<dbReference type="InterPro" id="IPR005225">
    <property type="entry name" value="Small_GTP-bd"/>
</dbReference>